<evidence type="ECO:0000313" key="8">
    <source>
        <dbReference type="Proteomes" id="UP000887228"/>
    </source>
</evidence>
<evidence type="ECO:0000313" key="7">
    <source>
        <dbReference type="Proteomes" id="UP000887212"/>
    </source>
</evidence>
<dbReference type="InterPro" id="IPR045851">
    <property type="entry name" value="AMP-bd_C_sf"/>
</dbReference>
<keyword evidence="2" id="KW-0067">ATP-binding</keyword>
<dbReference type="SUPFAM" id="SSF56801">
    <property type="entry name" value="Acetyl-CoA synthetase-like"/>
    <property type="match status" value="1"/>
</dbReference>
<proteinExistence type="predicted"/>
<evidence type="ECO:0000256" key="3">
    <source>
        <dbReference type="ARBA" id="ARBA00024484"/>
    </source>
</evidence>
<dbReference type="PANTHER" id="PTHR43272">
    <property type="entry name" value="LONG-CHAIN-FATTY-ACID--COA LIGASE"/>
    <property type="match status" value="1"/>
</dbReference>
<dbReference type="AlphaFoldDB" id="A0AA37FNE4"/>
<reference evidence="5 8" key="1">
    <citation type="submission" date="2021-07" db="EMBL/GenBank/DDBJ databases">
        <title>Whole genome sequencing of carbapenem-resistant Pseudomonas spp. isolated in Japan.</title>
        <authorList>
            <person name="Suzuki M."/>
            <person name="Maehana S."/>
            <person name="Kitasato H."/>
        </authorList>
    </citation>
    <scope>NUCLEOTIDE SEQUENCE</scope>
    <source>
        <strain evidence="5">KAM435</strain>
        <strain evidence="6 8">KAM436</strain>
    </source>
</reference>
<accession>A0AA37FNE4</accession>
<evidence type="ECO:0000256" key="1">
    <source>
        <dbReference type="ARBA" id="ARBA00022741"/>
    </source>
</evidence>
<dbReference type="EMBL" id="BPMS01000005">
    <property type="protein sequence ID" value="GIZ88484.1"/>
    <property type="molecule type" value="Genomic_DNA"/>
</dbReference>
<dbReference type="GO" id="GO:0004467">
    <property type="term" value="F:long-chain fatty acid-CoA ligase activity"/>
    <property type="evidence" value="ECO:0007669"/>
    <property type="project" value="UniProtKB-EC"/>
</dbReference>
<dbReference type="InterPro" id="IPR000873">
    <property type="entry name" value="AMP-dep_synth/lig_dom"/>
</dbReference>
<dbReference type="EMBL" id="BPMT01000007">
    <property type="protein sequence ID" value="GIZ93122.1"/>
    <property type="molecule type" value="Genomic_DNA"/>
</dbReference>
<name>A0AA37FNE4_AQUAC</name>
<dbReference type="PANTHER" id="PTHR43272:SF33">
    <property type="entry name" value="AMP-BINDING DOMAIN-CONTAINING PROTEIN-RELATED"/>
    <property type="match status" value="1"/>
</dbReference>
<dbReference type="Pfam" id="PF00501">
    <property type="entry name" value="AMP-binding"/>
    <property type="match status" value="1"/>
</dbReference>
<comment type="catalytic activity">
    <reaction evidence="3">
        <text>a long-chain fatty acid + ATP + CoA = a long-chain fatty acyl-CoA + AMP + diphosphate</text>
        <dbReference type="Rhea" id="RHEA:15421"/>
        <dbReference type="ChEBI" id="CHEBI:30616"/>
        <dbReference type="ChEBI" id="CHEBI:33019"/>
        <dbReference type="ChEBI" id="CHEBI:57287"/>
        <dbReference type="ChEBI" id="CHEBI:57560"/>
        <dbReference type="ChEBI" id="CHEBI:83139"/>
        <dbReference type="ChEBI" id="CHEBI:456215"/>
        <dbReference type="EC" id="6.2.1.3"/>
    </reaction>
    <physiologicalReaction direction="left-to-right" evidence="3">
        <dbReference type="Rhea" id="RHEA:15422"/>
    </physiologicalReaction>
</comment>
<dbReference type="InterPro" id="IPR020845">
    <property type="entry name" value="AMP-binding_CS"/>
</dbReference>
<keyword evidence="1" id="KW-0547">Nucleotide-binding</keyword>
<feature type="domain" description="AMP-dependent synthetase/ligase" evidence="4">
    <location>
        <begin position="10"/>
        <end position="382"/>
    </location>
</feature>
<organism evidence="5 7">
    <name type="scientific">Aquipseudomonas alcaligenes</name>
    <name type="common">Pseudomonas alcaligenes</name>
    <dbReference type="NCBI Taxonomy" id="43263"/>
    <lineage>
        <taxon>Bacteria</taxon>
        <taxon>Pseudomonadati</taxon>
        <taxon>Pseudomonadota</taxon>
        <taxon>Gammaproteobacteria</taxon>
        <taxon>Pseudomonadales</taxon>
        <taxon>Pseudomonadaceae</taxon>
        <taxon>Aquipseudomonas</taxon>
    </lineage>
</organism>
<dbReference type="GO" id="GO:0016020">
    <property type="term" value="C:membrane"/>
    <property type="evidence" value="ECO:0007669"/>
    <property type="project" value="TreeGrafter"/>
</dbReference>
<protein>
    <submittedName>
        <fullName evidence="5">AMP-dependent synthetase</fullName>
    </submittedName>
</protein>
<dbReference type="InterPro" id="IPR042099">
    <property type="entry name" value="ANL_N_sf"/>
</dbReference>
<dbReference type="PROSITE" id="PS00455">
    <property type="entry name" value="AMP_BINDING"/>
    <property type="match status" value="1"/>
</dbReference>
<dbReference type="GO" id="GO:0005524">
    <property type="term" value="F:ATP binding"/>
    <property type="evidence" value="ECO:0007669"/>
    <property type="project" value="UniProtKB-KW"/>
</dbReference>
<sequence>MTEQLPLERFQHWCERTPERIWLRQPVAGHWHDFTWRQVDEQARRLATGLQTLGCAPGDRVAILAKNCAEWFISDLAIMMAGLISVPLYPLQTAESIAYVLEHAECRAIILGKLDEPDKLEGAIGAQVARIAMPYPTLRADYQWHQLQAHAPLQQVHRQQGDELLSILYTSGTTGQPKGVMLSARAMAFSAANACAEMKMDERDQFFSYLPLSHAAERFLVQMNSLYAGAAVAFVESLETFAADLQHVRPTVFFSVPRLWTRFQQGVLERLPQRKLDLLLRLPLLGRLVARRIRRGLGLDRARILVSGAAAISPGLLEWYRRIGLTICEGYGMTENFAYGCFNRPGQVRFGTVGRPMPFLEMRLADSGEVLFRSPTLMQGYYREPQLSAQALEGGWLHTGDKGEVDADGYLRITGRVKDIFKTSKGKYVAPAPIEGEIAKNTWVEQVCLMGSNRDQPLALIDLSPAARAQAREQIVADLLATLERLNAALPAHERLSHLLLVSESWTVDNGSLTPTLKIRRNVLEARYAEWVARLPHQPAVHWEDRI</sequence>
<dbReference type="Pfam" id="PF23562">
    <property type="entry name" value="AMP-binding_C_3"/>
    <property type="match status" value="1"/>
</dbReference>
<evidence type="ECO:0000313" key="5">
    <source>
        <dbReference type="EMBL" id="GIZ88484.1"/>
    </source>
</evidence>
<dbReference type="Gene3D" id="3.30.300.30">
    <property type="match status" value="1"/>
</dbReference>
<dbReference type="Proteomes" id="UP000887212">
    <property type="component" value="Unassembled WGS sequence"/>
</dbReference>
<dbReference type="Gene3D" id="3.40.50.12780">
    <property type="entry name" value="N-terminal domain of ligase-like"/>
    <property type="match status" value="1"/>
</dbReference>
<gene>
    <name evidence="5" type="ORF">KAM435_18110</name>
    <name evidence="6" type="ORF">KAM436_20900</name>
</gene>
<comment type="caution">
    <text evidence="5">The sequence shown here is derived from an EMBL/GenBank/DDBJ whole genome shotgun (WGS) entry which is preliminary data.</text>
</comment>
<evidence type="ECO:0000313" key="6">
    <source>
        <dbReference type="EMBL" id="GIZ93122.1"/>
    </source>
</evidence>
<evidence type="ECO:0000256" key="2">
    <source>
        <dbReference type="ARBA" id="ARBA00022840"/>
    </source>
</evidence>
<evidence type="ECO:0000259" key="4">
    <source>
        <dbReference type="Pfam" id="PF00501"/>
    </source>
</evidence>
<dbReference type="RefSeq" id="WP_203787443.1">
    <property type="nucleotide sequence ID" value="NZ_AP024354.1"/>
</dbReference>
<dbReference type="Proteomes" id="UP000887228">
    <property type="component" value="Unassembled WGS sequence"/>
</dbReference>